<dbReference type="PANTHER" id="PTHR10269:SF1">
    <property type="entry name" value="GDNF FAMILY RECEPTOR ALPHA-LIKE"/>
    <property type="match status" value="1"/>
</dbReference>
<keyword evidence="5 8" id="KW-0472">Membrane</keyword>
<dbReference type="eggNOG" id="ENOG502RCJT">
    <property type="taxonomic scope" value="Eukaryota"/>
</dbReference>
<accession>A0A151PDJ9</accession>
<feature type="transmembrane region" description="Helical" evidence="8">
    <location>
        <begin position="432"/>
        <end position="451"/>
    </location>
</feature>
<evidence type="ECO:0000256" key="4">
    <source>
        <dbReference type="ARBA" id="ARBA00022729"/>
    </source>
</evidence>
<gene>
    <name evidence="11" type="primary">GFRAL</name>
    <name evidence="11" type="ORF">Y1Q_0014040</name>
</gene>
<dbReference type="GO" id="GO:0038023">
    <property type="term" value="F:signaling receptor activity"/>
    <property type="evidence" value="ECO:0007669"/>
    <property type="project" value="InterPro"/>
</dbReference>
<reference evidence="11 12" key="1">
    <citation type="journal article" date="2012" name="Genome Biol.">
        <title>Sequencing three crocodilian genomes to illuminate the evolution of archosaurs and amniotes.</title>
        <authorList>
            <person name="St John J.A."/>
            <person name="Braun E.L."/>
            <person name="Isberg S.R."/>
            <person name="Miles L.G."/>
            <person name="Chong A.Y."/>
            <person name="Gongora J."/>
            <person name="Dalzell P."/>
            <person name="Moran C."/>
            <person name="Bed'hom B."/>
            <person name="Abzhanov A."/>
            <person name="Burgess S.C."/>
            <person name="Cooksey A.M."/>
            <person name="Castoe T.A."/>
            <person name="Crawford N.G."/>
            <person name="Densmore L.D."/>
            <person name="Drew J.C."/>
            <person name="Edwards S.V."/>
            <person name="Faircloth B.C."/>
            <person name="Fujita M.K."/>
            <person name="Greenwold M.J."/>
            <person name="Hoffmann F.G."/>
            <person name="Howard J.M."/>
            <person name="Iguchi T."/>
            <person name="Janes D.E."/>
            <person name="Khan S.Y."/>
            <person name="Kohno S."/>
            <person name="de Koning A.J."/>
            <person name="Lance S.L."/>
            <person name="McCarthy F.M."/>
            <person name="McCormack J.E."/>
            <person name="Merchant M.E."/>
            <person name="Peterson D.G."/>
            <person name="Pollock D.D."/>
            <person name="Pourmand N."/>
            <person name="Raney B.J."/>
            <person name="Roessler K.A."/>
            <person name="Sanford J.R."/>
            <person name="Sawyer R.H."/>
            <person name="Schmidt C.J."/>
            <person name="Triplett E.W."/>
            <person name="Tuberville T.D."/>
            <person name="Venegas-Anaya M."/>
            <person name="Howard J.T."/>
            <person name="Jarvis E.D."/>
            <person name="Guillette L.J.Jr."/>
            <person name="Glenn T.C."/>
            <person name="Green R.E."/>
            <person name="Ray D.A."/>
        </authorList>
    </citation>
    <scope>NUCLEOTIDE SEQUENCE [LARGE SCALE GENOMIC DNA]</scope>
    <source>
        <strain evidence="11">KSC_2009_1</strain>
    </source>
</reference>
<evidence type="ECO:0000256" key="3">
    <source>
        <dbReference type="ARBA" id="ARBA00022475"/>
    </source>
</evidence>
<comment type="caution">
    <text evidence="11">The sequence shown here is derived from an EMBL/GenBank/DDBJ whole genome shotgun (WGS) entry which is preliminary data.</text>
</comment>
<dbReference type="GO" id="GO:0009897">
    <property type="term" value="C:external side of plasma membrane"/>
    <property type="evidence" value="ECO:0007669"/>
    <property type="project" value="TreeGrafter"/>
</dbReference>
<keyword evidence="8" id="KW-0812">Transmembrane</keyword>
<feature type="signal peptide" evidence="9">
    <location>
        <begin position="1"/>
        <end position="18"/>
    </location>
</feature>
<evidence type="ECO:0000256" key="5">
    <source>
        <dbReference type="ARBA" id="ARBA00023136"/>
    </source>
</evidence>
<dbReference type="AlphaFoldDB" id="A0A151PDJ9"/>
<feature type="chain" id="PRO_5007586928" evidence="9">
    <location>
        <begin position="19"/>
        <end position="477"/>
    </location>
</feature>
<keyword evidence="8" id="KW-1133">Transmembrane helix</keyword>
<evidence type="ECO:0000256" key="7">
    <source>
        <dbReference type="ARBA" id="ARBA00023180"/>
    </source>
</evidence>
<comment type="similarity">
    <text evidence="2">Belongs to the GDNFR family.</text>
</comment>
<evidence type="ECO:0000313" key="11">
    <source>
        <dbReference type="EMBL" id="KYO47142.1"/>
    </source>
</evidence>
<evidence type="ECO:0000259" key="10">
    <source>
        <dbReference type="SMART" id="SM00907"/>
    </source>
</evidence>
<dbReference type="GO" id="GO:0007399">
    <property type="term" value="P:nervous system development"/>
    <property type="evidence" value="ECO:0007669"/>
    <property type="project" value="TreeGrafter"/>
</dbReference>
<organism evidence="11 12">
    <name type="scientific">Alligator mississippiensis</name>
    <name type="common">American alligator</name>
    <dbReference type="NCBI Taxonomy" id="8496"/>
    <lineage>
        <taxon>Eukaryota</taxon>
        <taxon>Metazoa</taxon>
        <taxon>Chordata</taxon>
        <taxon>Craniata</taxon>
        <taxon>Vertebrata</taxon>
        <taxon>Euteleostomi</taxon>
        <taxon>Archelosauria</taxon>
        <taxon>Archosauria</taxon>
        <taxon>Crocodylia</taxon>
        <taxon>Alligatoridae</taxon>
        <taxon>Alligatorinae</taxon>
        <taxon>Alligator</taxon>
    </lineage>
</organism>
<evidence type="ECO:0000256" key="1">
    <source>
        <dbReference type="ARBA" id="ARBA00004236"/>
    </source>
</evidence>
<dbReference type="PANTHER" id="PTHR10269">
    <property type="entry name" value="GDNF RECEPTOR ALPHA"/>
    <property type="match status" value="1"/>
</dbReference>
<dbReference type="STRING" id="8496.A0A151PDJ9"/>
<proteinExistence type="inferred from homology"/>
<evidence type="ECO:0000256" key="8">
    <source>
        <dbReference type="SAM" id="Phobius"/>
    </source>
</evidence>
<dbReference type="Proteomes" id="UP000050525">
    <property type="component" value="Unassembled WGS sequence"/>
</dbReference>
<keyword evidence="12" id="KW-1185">Reference proteome</keyword>
<name>A0A151PDJ9_ALLMI</name>
<keyword evidence="6" id="KW-0675">Receptor</keyword>
<dbReference type="EMBL" id="AKHW03000483">
    <property type="protein sequence ID" value="KYO47142.1"/>
    <property type="molecule type" value="Genomic_DNA"/>
</dbReference>
<dbReference type="GO" id="GO:0007169">
    <property type="term" value="P:cell surface receptor protein tyrosine kinase signaling pathway"/>
    <property type="evidence" value="ECO:0007669"/>
    <property type="project" value="UniProtKB-ARBA"/>
</dbReference>
<keyword evidence="4 9" id="KW-0732">Signal</keyword>
<sequence length="477" mass="54528">MGALLLLVLAVSFSSSFTSQTTDCLQVREQCINAANGCESVWNIIEDVCNISGNSCKAKGSVVCNEAIQFLADQYPKCKSCLCTKNDSCSIKMLLEQQCGLKKEHLDPSANSDIQLNFMLHTKHKDIKHTGERENDCNIAKQSCRNDHYCFVEYKNFQRDAKENIAFDEEDYDDERDQDTDADNINMEIKLQWNLSALSKQEHTENGTCLDVNRECIEDEVCNRQLSLYLKVCSVNKKCNMKDCQAAIRFFYQNMPFNVAQMLTFCACTQLDKSCQKAKELLHGKPCAVNIVPPPSCLSIIRQCQNNELCRKKYEMFWSMCWRHVTRRCYEDKACLETLIKDDMTCSGSADCRAAYIDNWGTMLRVECSCNTVPLAEQPLCKLFQHMLHGKSCFKQISSEKPHFHWMHTDRPGEKLPRTRLQSSFKGETIHIIAYTSCIILILGIVMLALLKTRACRTTYQSRHTSPDHSSETFGIH</sequence>
<dbReference type="SUPFAM" id="SSF110035">
    <property type="entry name" value="GDNF receptor-like"/>
    <property type="match status" value="2"/>
</dbReference>
<comment type="subcellular location">
    <subcellularLocation>
        <location evidence="1">Cell membrane</location>
    </subcellularLocation>
</comment>
<evidence type="ECO:0000313" key="12">
    <source>
        <dbReference type="Proteomes" id="UP000050525"/>
    </source>
</evidence>
<evidence type="ECO:0000256" key="6">
    <source>
        <dbReference type="ARBA" id="ARBA00023170"/>
    </source>
</evidence>
<feature type="domain" description="GDNF/GAS1" evidence="10">
    <location>
        <begin position="297"/>
        <end position="393"/>
    </location>
</feature>
<protein>
    <submittedName>
        <fullName evidence="11">GDNF family receptor alpha-like</fullName>
    </submittedName>
</protein>
<dbReference type="InterPro" id="IPR003438">
    <property type="entry name" value="GDNF_rcpt"/>
</dbReference>
<keyword evidence="3" id="KW-1003">Cell membrane</keyword>
<dbReference type="InterPro" id="IPR016017">
    <property type="entry name" value="GDNF/GAS1"/>
</dbReference>
<keyword evidence="7" id="KW-0325">Glycoprotein</keyword>
<evidence type="ECO:0000256" key="2">
    <source>
        <dbReference type="ARBA" id="ARBA00005961"/>
    </source>
</evidence>
<evidence type="ECO:0000256" key="9">
    <source>
        <dbReference type="SAM" id="SignalP"/>
    </source>
</evidence>
<dbReference type="SMART" id="SM00907">
    <property type="entry name" value="GDNF"/>
    <property type="match status" value="2"/>
</dbReference>
<dbReference type="InterPro" id="IPR037193">
    <property type="entry name" value="GDNF_alpha"/>
</dbReference>
<feature type="domain" description="GDNF/GAS1" evidence="10">
    <location>
        <begin position="209"/>
        <end position="287"/>
    </location>
</feature>
<dbReference type="GO" id="GO:0043235">
    <property type="term" value="C:receptor complex"/>
    <property type="evidence" value="ECO:0007669"/>
    <property type="project" value="TreeGrafter"/>
</dbReference>
<dbReference type="Pfam" id="PF02351">
    <property type="entry name" value="GDNF"/>
    <property type="match status" value="2"/>
</dbReference>